<organism evidence="1 2">
    <name type="scientific">Clostridium chromiireducens</name>
    <dbReference type="NCBI Taxonomy" id="225345"/>
    <lineage>
        <taxon>Bacteria</taxon>
        <taxon>Bacillati</taxon>
        <taxon>Bacillota</taxon>
        <taxon>Clostridia</taxon>
        <taxon>Eubacteriales</taxon>
        <taxon>Clostridiaceae</taxon>
        <taxon>Clostridium</taxon>
    </lineage>
</organism>
<gene>
    <name evidence="1" type="ORF">D2A34_24750</name>
</gene>
<dbReference type="EMBL" id="QXDJ01000009">
    <property type="protein sequence ID" value="RII32132.1"/>
    <property type="molecule type" value="Genomic_DNA"/>
</dbReference>
<dbReference type="AlphaFoldDB" id="A0A399IL60"/>
<protein>
    <submittedName>
        <fullName evidence="1">Uncharacterized protein</fullName>
    </submittedName>
</protein>
<dbReference type="Proteomes" id="UP000265930">
    <property type="component" value="Unassembled WGS sequence"/>
</dbReference>
<evidence type="ECO:0000313" key="2">
    <source>
        <dbReference type="Proteomes" id="UP000265930"/>
    </source>
</evidence>
<proteinExistence type="predicted"/>
<reference evidence="1 2" key="1">
    <citation type="submission" date="2018-08" db="EMBL/GenBank/DDBJ databases">
        <title>Genome of Clostridium chromiireducens C1, DSM12136.</title>
        <authorList>
            <person name="Xing M."/>
            <person name="Wei Y."/>
            <person name="Ang E.L."/>
            <person name="Zhao H."/>
            <person name="Zhang Y."/>
        </authorList>
    </citation>
    <scope>NUCLEOTIDE SEQUENCE [LARGE SCALE GENOMIC DNA]</scope>
    <source>
        <strain evidence="1 2">C1</strain>
    </source>
</reference>
<sequence>MKTILTPPSKDNFIILEGNLGKLRGKFILNTRAKEQRNAYMKEWRAKNKDKVKAAQDRYWEKKFKEKENEKV</sequence>
<comment type="caution">
    <text evidence="1">The sequence shown here is derived from an EMBL/GenBank/DDBJ whole genome shotgun (WGS) entry which is preliminary data.</text>
</comment>
<evidence type="ECO:0000313" key="1">
    <source>
        <dbReference type="EMBL" id="RII32132.1"/>
    </source>
</evidence>
<name>A0A399IL60_9CLOT</name>
<accession>A0A399IL60</accession>